<dbReference type="InterPro" id="IPR006020">
    <property type="entry name" value="PTB/PI_dom"/>
</dbReference>
<dbReference type="GO" id="GO:0007254">
    <property type="term" value="P:JNK cascade"/>
    <property type="evidence" value="ECO:0007669"/>
    <property type="project" value="TreeGrafter"/>
</dbReference>
<dbReference type="CDD" id="cd01212">
    <property type="entry name" value="PTB_JIP"/>
    <property type="match status" value="1"/>
</dbReference>
<feature type="domain" description="SH3" evidence="8">
    <location>
        <begin position="106"/>
        <end position="167"/>
    </location>
</feature>
<evidence type="ECO:0000313" key="10">
    <source>
        <dbReference type="Proteomes" id="UP000597762"/>
    </source>
</evidence>
<evidence type="ECO:0000313" key="9">
    <source>
        <dbReference type="EMBL" id="CAE1157628.1"/>
    </source>
</evidence>
<evidence type="ECO:0000256" key="1">
    <source>
        <dbReference type="ARBA" id="ARBA00004496"/>
    </source>
</evidence>
<dbReference type="SUPFAM" id="SSF50044">
    <property type="entry name" value="SH3-domain"/>
    <property type="match status" value="1"/>
</dbReference>
<feature type="compositionally biased region" description="Polar residues" evidence="6">
    <location>
        <begin position="70"/>
        <end position="84"/>
    </location>
</feature>
<comment type="subcellular location">
    <subcellularLocation>
        <location evidence="1">Cytoplasm</location>
    </subcellularLocation>
</comment>
<sequence>MLQDAETDDNDDEVFLSPSQTASKLNNESREHLFDRLLYFNVSAKNAKAYIHCDNPYIIEDSFPADKSGSRPSSGATVKNCRTTSDSEESRRKSSSSSSVCANYQELEVTHRGMHRFIPRHSDELAIEIGDPIHVKIEDDDLWCEGVNLRTGHKGIFPSMYATDLQFLEEEDDDNVKKFQVKFLGSLEVNCHKGTEVICQAINKIALTRRSTLSSTPPPSCCLEVSDYGIRMIDKSKTVHESDAHFSNFFALKNISYCGYHPRNESYFAFITKHPREYRFACHVFLGDHSTRSISEALGHAFKRFYREYMAFTHPTEDIYLE</sequence>
<evidence type="ECO:0000256" key="6">
    <source>
        <dbReference type="SAM" id="MobiDB-lite"/>
    </source>
</evidence>
<evidence type="ECO:0000259" key="7">
    <source>
        <dbReference type="PROSITE" id="PS01179"/>
    </source>
</evidence>
<dbReference type="Proteomes" id="UP000597762">
    <property type="component" value="Unassembled WGS sequence"/>
</dbReference>
<dbReference type="InterPro" id="IPR011993">
    <property type="entry name" value="PH-like_dom_sf"/>
</dbReference>
<evidence type="ECO:0000259" key="8">
    <source>
        <dbReference type="PROSITE" id="PS50002"/>
    </source>
</evidence>
<dbReference type="OrthoDB" id="5965083at2759"/>
<dbReference type="EMBL" id="CAHIKZ030000178">
    <property type="protein sequence ID" value="CAE1157628.1"/>
    <property type="molecule type" value="Genomic_DNA"/>
</dbReference>
<dbReference type="GO" id="GO:0008432">
    <property type="term" value="F:JUN kinase binding"/>
    <property type="evidence" value="ECO:0007669"/>
    <property type="project" value="TreeGrafter"/>
</dbReference>
<evidence type="ECO:0000256" key="2">
    <source>
        <dbReference type="ARBA" id="ARBA00009866"/>
    </source>
</evidence>
<dbReference type="InterPro" id="IPR047178">
    <property type="entry name" value="JIP1_scaffold"/>
</dbReference>
<dbReference type="InterPro" id="IPR001452">
    <property type="entry name" value="SH3_domain"/>
</dbReference>
<dbReference type="Pfam" id="PF00640">
    <property type="entry name" value="PID"/>
    <property type="match status" value="1"/>
</dbReference>
<comment type="caution">
    <text evidence="9">The sequence shown here is derived from an EMBL/GenBank/DDBJ whole genome shotgun (WGS) entry which is preliminary data.</text>
</comment>
<dbReference type="Gene3D" id="2.30.30.40">
    <property type="entry name" value="SH3 Domains"/>
    <property type="match status" value="1"/>
</dbReference>
<gene>
    <name evidence="9" type="ORF">SPHA_5317</name>
</gene>
<protein>
    <submittedName>
        <fullName evidence="9">MAPK8IP1</fullName>
    </submittedName>
</protein>
<dbReference type="Pfam" id="PF00018">
    <property type="entry name" value="SH3_1"/>
    <property type="match status" value="1"/>
</dbReference>
<dbReference type="GO" id="GO:0046328">
    <property type="term" value="P:regulation of JNK cascade"/>
    <property type="evidence" value="ECO:0007669"/>
    <property type="project" value="InterPro"/>
</dbReference>
<dbReference type="GO" id="GO:0005737">
    <property type="term" value="C:cytoplasm"/>
    <property type="evidence" value="ECO:0007669"/>
    <property type="project" value="UniProtKB-SubCell"/>
</dbReference>
<dbReference type="FunFam" id="2.30.30.40:FF:000032">
    <property type="entry name" value="Putative C-Jun-amino-terminal kinase-interacting protein 2"/>
    <property type="match status" value="1"/>
</dbReference>
<comment type="similarity">
    <text evidence="2">Belongs to the JIP scaffold family.</text>
</comment>
<reference evidence="9" key="1">
    <citation type="submission" date="2021-01" db="EMBL/GenBank/DDBJ databases">
        <authorList>
            <person name="Li R."/>
            <person name="Bekaert M."/>
        </authorList>
    </citation>
    <scope>NUCLEOTIDE SEQUENCE</scope>
    <source>
        <strain evidence="9">Farmed</strain>
    </source>
</reference>
<dbReference type="SUPFAM" id="SSF50729">
    <property type="entry name" value="PH domain-like"/>
    <property type="match status" value="1"/>
</dbReference>
<dbReference type="SMART" id="SM00462">
    <property type="entry name" value="PTB"/>
    <property type="match status" value="1"/>
</dbReference>
<keyword evidence="3 5" id="KW-0728">SH3 domain</keyword>
<dbReference type="PROSITE" id="PS01179">
    <property type="entry name" value="PID"/>
    <property type="match status" value="1"/>
</dbReference>
<dbReference type="GO" id="GO:0005078">
    <property type="term" value="F:MAP-kinase scaffold activity"/>
    <property type="evidence" value="ECO:0007669"/>
    <property type="project" value="TreeGrafter"/>
</dbReference>
<feature type="domain" description="PID" evidence="7">
    <location>
        <begin position="178"/>
        <end position="310"/>
    </location>
</feature>
<accession>A0A812ARC3</accession>
<name>A0A812ARC3_ACAPH</name>
<dbReference type="Gene3D" id="2.30.29.30">
    <property type="entry name" value="Pleckstrin-homology domain (PH domain)/Phosphotyrosine-binding domain (PTB)"/>
    <property type="match status" value="1"/>
</dbReference>
<dbReference type="InterPro" id="IPR036028">
    <property type="entry name" value="SH3-like_dom_sf"/>
</dbReference>
<evidence type="ECO:0000256" key="5">
    <source>
        <dbReference type="PROSITE-ProRule" id="PRU00192"/>
    </source>
</evidence>
<organism evidence="9 10">
    <name type="scientific">Acanthosepion pharaonis</name>
    <name type="common">Pharaoh cuttlefish</name>
    <name type="synonym">Sepia pharaonis</name>
    <dbReference type="NCBI Taxonomy" id="158019"/>
    <lineage>
        <taxon>Eukaryota</taxon>
        <taxon>Metazoa</taxon>
        <taxon>Spiralia</taxon>
        <taxon>Lophotrochozoa</taxon>
        <taxon>Mollusca</taxon>
        <taxon>Cephalopoda</taxon>
        <taxon>Coleoidea</taxon>
        <taxon>Decapodiformes</taxon>
        <taxon>Sepiida</taxon>
        <taxon>Sepiina</taxon>
        <taxon>Sepiidae</taxon>
        <taxon>Acanthosepion</taxon>
    </lineage>
</organism>
<feature type="region of interest" description="Disordered" evidence="6">
    <location>
        <begin position="1"/>
        <end position="22"/>
    </location>
</feature>
<dbReference type="PANTHER" id="PTHR47437">
    <property type="entry name" value="JNK-INTERACTING PROTEIN 1-LIKE PROTEIN"/>
    <property type="match status" value="1"/>
</dbReference>
<evidence type="ECO:0000256" key="3">
    <source>
        <dbReference type="ARBA" id="ARBA00022443"/>
    </source>
</evidence>
<dbReference type="AlphaFoldDB" id="A0A812ARC3"/>
<dbReference type="CDD" id="cd11801">
    <property type="entry name" value="SH3_JIP1_like"/>
    <property type="match status" value="1"/>
</dbReference>
<dbReference type="SMART" id="SM00326">
    <property type="entry name" value="SH3"/>
    <property type="match status" value="1"/>
</dbReference>
<feature type="region of interest" description="Disordered" evidence="6">
    <location>
        <begin position="63"/>
        <end position="99"/>
    </location>
</feature>
<dbReference type="PROSITE" id="PS50002">
    <property type="entry name" value="SH3"/>
    <property type="match status" value="1"/>
</dbReference>
<evidence type="ECO:0000256" key="4">
    <source>
        <dbReference type="ARBA" id="ARBA00022490"/>
    </source>
</evidence>
<dbReference type="PANTHER" id="PTHR47437:SF4">
    <property type="entry name" value="JNK-INTERACTING PROTEIN 1-LIKE PROTEIN"/>
    <property type="match status" value="1"/>
</dbReference>
<keyword evidence="4" id="KW-0963">Cytoplasm</keyword>
<keyword evidence="10" id="KW-1185">Reference proteome</keyword>
<proteinExistence type="inferred from homology"/>
<feature type="compositionally biased region" description="Acidic residues" evidence="6">
    <location>
        <begin position="1"/>
        <end position="14"/>
    </location>
</feature>